<dbReference type="GO" id="GO:0004672">
    <property type="term" value="F:protein kinase activity"/>
    <property type="evidence" value="ECO:0007669"/>
    <property type="project" value="InterPro"/>
</dbReference>
<comment type="caution">
    <text evidence="6">The sequence shown here is derived from an EMBL/GenBank/DDBJ whole genome shotgun (WGS) entry which is preliminary data.</text>
</comment>
<accession>A0AAN6K2V9</accession>
<keyword evidence="4" id="KW-0067">ATP-binding</keyword>
<dbReference type="AlphaFoldDB" id="A0AAN6K2V9"/>
<dbReference type="PROSITE" id="PS50011">
    <property type="entry name" value="PROTEIN_KINASE_DOM"/>
    <property type="match status" value="1"/>
</dbReference>
<dbReference type="GO" id="GO:0005524">
    <property type="term" value="F:ATP binding"/>
    <property type="evidence" value="ECO:0007669"/>
    <property type="project" value="UniProtKB-KW"/>
</dbReference>
<dbReference type="InterPro" id="IPR000719">
    <property type="entry name" value="Prot_kinase_dom"/>
</dbReference>
<evidence type="ECO:0000256" key="3">
    <source>
        <dbReference type="ARBA" id="ARBA00022777"/>
    </source>
</evidence>
<dbReference type="CDD" id="cd00180">
    <property type="entry name" value="PKc"/>
    <property type="match status" value="1"/>
</dbReference>
<evidence type="ECO:0000256" key="2">
    <source>
        <dbReference type="ARBA" id="ARBA00022741"/>
    </source>
</evidence>
<dbReference type="SUPFAM" id="SSF56112">
    <property type="entry name" value="Protein kinase-like (PK-like)"/>
    <property type="match status" value="1"/>
</dbReference>
<evidence type="ECO:0000256" key="1">
    <source>
        <dbReference type="ARBA" id="ARBA00022679"/>
    </source>
</evidence>
<keyword evidence="3" id="KW-0418">Kinase</keyword>
<feature type="domain" description="Protein kinase" evidence="5">
    <location>
        <begin position="1"/>
        <end position="264"/>
    </location>
</feature>
<dbReference type="Gene3D" id="1.10.510.10">
    <property type="entry name" value="Transferase(Phosphotransferase) domain 1"/>
    <property type="match status" value="1"/>
</dbReference>
<dbReference type="Pfam" id="PF00069">
    <property type="entry name" value="Pkinase"/>
    <property type="match status" value="1"/>
</dbReference>
<protein>
    <recommendedName>
        <fullName evidence="5">Protein kinase domain-containing protein</fullName>
    </recommendedName>
</protein>
<evidence type="ECO:0000256" key="4">
    <source>
        <dbReference type="ARBA" id="ARBA00022840"/>
    </source>
</evidence>
<feature type="non-terminal residue" evidence="6">
    <location>
        <position position="264"/>
    </location>
</feature>
<dbReference type="EMBL" id="JAUJLE010000821">
    <property type="protein sequence ID" value="KAK0950518.1"/>
    <property type="molecule type" value="Genomic_DNA"/>
</dbReference>
<name>A0AAN6K2V9_9PEZI</name>
<keyword evidence="2" id="KW-0547">Nucleotide-binding</keyword>
<organism evidence="6 7">
    <name type="scientific">Friedmanniomyces endolithicus</name>
    <dbReference type="NCBI Taxonomy" id="329885"/>
    <lineage>
        <taxon>Eukaryota</taxon>
        <taxon>Fungi</taxon>
        <taxon>Dikarya</taxon>
        <taxon>Ascomycota</taxon>
        <taxon>Pezizomycotina</taxon>
        <taxon>Dothideomycetes</taxon>
        <taxon>Dothideomycetidae</taxon>
        <taxon>Mycosphaerellales</taxon>
        <taxon>Teratosphaeriaceae</taxon>
        <taxon>Friedmanniomyces</taxon>
    </lineage>
</organism>
<evidence type="ECO:0000313" key="6">
    <source>
        <dbReference type="EMBL" id="KAK0950518.1"/>
    </source>
</evidence>
<dbReference type="GO" id="GO:0005737">
    <property type="term" value="C:cytoplasm"/>
    <property type="evidence" value="ECO:0007669"/>
    <property type="project" value="TreeGrafter"/>
</dbReference>
<dbReference type="InterPro" id="IPR011009">
    <property type="entry name" value="Kinase-like_dom_sf"/>
</dbReference>
<dbReference type="PANTHER" id="PTHR11042">
    <property type="entry name" value="EUKARYOTIC TRANSLATION INITIATION FACTOR 2-ALPHA KINASE EIF2-ALPHA KINASE -RELATED"/>
    <property type="match status" value="1"/>
</dbReference>
<keyword evidence="1" id="KW-0808">Transferase</keyword>
<evidence type="ECO:0000259" key="5">
    <source>
        <dbReference type="PROSITE" id="PS50011"/>
    </source>
</evidence>
<dbReference type="PANTHER" id="PTHR11042:SF190">
    <property type="entry name" value="MITOSIS INHIBITOR PROTEIN KINASE MIK1"/>
    <property type="match status" value="1"/>
</dbReference>
<dbReference type="InterPro" id="IPR050339">
    <property type="entry name" value="CC_SR_Kinase"/>
</dbReference>
<proteinExistence type="predicted"/>
<dbReference type="GO" id="GO:0005634">
    <property type="term" value="C:nucleus"/>
    <property type="evidence" value="ECO:0007669"/>
    <property type="project" value="TreeGrafter"/>
</dbReference>
<gene>
    <name evidence="6" type="ORF">LTR91_025610</name>
</gene>
<dbReference type="Proteomes" id="UP001175353">
    <property type="component" value="Unassembled WGS sequence"/>
</dbReference>
<reference evidence="6" key="1">
    <citation type="submission" date="2023-06" db="EMBL/GenBank/DDBJ databases">
        <title>Black Yeasts Isolated from many extreme environments.</title>
        <authorList>
            <person name="Coleine C."/>
            <person name="Stajich J.E."/>
            <person name="Selbmann L."/>
        </authorList>
    </citation>
    <scope>NUCLEOTIDE SEQUENCE</scope>
    <source>
        <strain evidence="6">CCFEE 5200</strain>
    </source>
</reference>
<keyword evidence="7" id="KW-1185">Reference proteome</keyword>
<sequence length="264" mass="29883">MPKDTSEPDVIYYTHYCPPGVHRVIANGTATFVGEVDDTTVLKYPAEPGGDLHSLEHEYRIYKHIGPHRRIIAAKNFTKEGLYLERAPNGTVHEYLAEGEHTVTIQRRVAWVQQLVEAVQHLHRHNVIHTDLHPGNILLDSALEVKLADMQCNLVSEQGETIWFGERGEPCRYYCPRDDSVLADVKTDLFALGSTIYFVMLGHEVFPDIVSGEDGWYDMVISRFERGEFPLESHACAAIARKCWRGEYSSADEVMADVTAVDNR</sequence>
<evidence type="ECO:0000313" key="7">
    <source>
        <dbReference type="Proteomes" id="UP001175353"/>
    </source>
</evidence>